<dbReference type="EMBL" id="AMCI01001232">
    <property type="protein sequence ID" value="EJX06191.1"/>
    <property type="molecule type" value="Genomic_DNA"/>
</dbReference>
<sequence length="402" mass="47284">MINNKYPPMKEQSTQKELSRVPRTLSESSNSKVLEVLFDAGGTVMSDIIIYVASSQMKDLFGDCWFSINDFCEAMGYERTKLQRKLTEKQLDFLFSNQHPVYITEQNGQKIEHPIENTFEAALYRLGTSNLSVAYAMNGKTQYKFIQILDNFEIKDDFSTKKRTKRNYNVHLSKDLMNTLFTEYNLLELKDYRKLPNRKGYRKFYLNLAKMIYLIKYKADHGQQPYFTTTVDQLADVFEVAVKNNHDRKKKVTSILNAINKKLERTKFHFQFIKGEGEKWLYTVQFFFDAETLEYFDEKIKAILTSQYHETLKSIFLNKKGIHVSRHYQYKDSFKLGSGEYYQEFTTWLYSEEDKEINLKSAVKFSTTLEYFFTVRASTVFALLPTITKHKAISVHKIPLPS</sequence>
<name>J9D0V5_9ZZZZ</name>
<feature type="region of interest" description="Disordered" evidence="1">
    <location>
        <begin position="1"/>
        <end position="24"/>
    </location>
</feature>
<accession>J9D0V5</accession>
<organism evidence="2">
    <name type="scientific">gut metagenome</name>
    <dbReference type="NCBI Taxonomy" id="749906"/>
    <lineage>
        <taxon>unclassified sequences</taxon>
        <taxon>metagenomes</taxon>
        <taxon>organismal metagenomes</taxon>
    </lineage>
</organism>
<dbReference type="AlphaFoldDB" id="J9D0V5"/>
<evidence type="ECO:0000256" key="1">
    <source>
        <dbReference type="SAM" id="MobiDB-lite"/>
    </source>
</evidence>
<comment type="caution">
    <text evidence="2">The sequence shown here is derived from an EMBL/GenBank/DDBJ whole genome shotgun (WGS) entry which is preliminary data.</text>
</comment>
<evidence type="ECO:0000313" key="2">
    <source>
        <dbReference type="EMBL" id="EJX06191.1"/>
    </source>
</evidence>
<gene>
    <name evidence="2" type="ORF">EVA_05699</name>
</gene>
<proteinExistence type="predicted"/>
<reference evidence="2" key="1">
    <citation type="journal article" date="2012" name="PLoS ONE">
        <title>Gene sets for utilization of primary and secondary nutrition supplies in the distal gut of endangered iberian lynx.</title>
        <authorList>
            <person name="Alcaide M."/>
            <person name="Messina E."/>
            <person name="Richter M."/>
            <person name="Bargiela R."/>
            <person name="Peplies J."/>
            <person name="Huws S.A."/>
            <person name="Newbold C.J."/>
            <person name="Golyshin P.N."/>
            <person name="Simon M.A."/>
            <person name="Lopez G."/>
            <person name="Yakimov M.M."/>
            <person name="Ferrer M."/>
        </authorList>
    </citation>
    <scope>NUCLEOTIDE SEQUENCE</scope>
</reference>
<protein>
    <submittedName>
        <fullName evidence="2">Uncharacterized protein</fullName>
    </submittedName>
</protein>